<dbReference type="InterPro" id="IPR029058">
    <property type="entry name" value="AB_hydrolase_fold"/>
</dbReference>
<evidence type="ECO:0000313" key="3">
    <source>
        <dbReference type="Proteomes" id="UP000198809"/>
    </source>
</evidence>
<dbReference type="PANTHER" id="PTHR43798:SF33">
    <property type="entry name" value="HYDROLASE, PUTATIVE (AFU_ORTHOLOGUE AFUA_2G14860)-RELATED"/>
    <property type="match status" value="1"/>
</dbReference>
<accession>A0A1H8TGG1</accession>
<dbReference type="PANTHER" id="PTHR43798">
    <property type="entry name" value="MONOACYLGLYCEROL LIPASE"/>
    <property type="match status" value="1"/>
</dbReference>
<dbReference type="AlphaFoldDB" id="A0A1H8TGG1"/>
<feature type="domain" description="AB hydrolase-1" evidence="1">
    <location>
        <begin position="33"/>
        <end position="134"/>
    </location>
</feature>
<dbReference type="STRING" id="1333845.SAMN04487895_1149"/>
<organism evidence="2 3">
    <name type="scientific">Paenibacillus sophorae</name>
    <dbReference type="NCBI Taxonomy" id="1333845"/>
    <lineage>
        <taxon>Bacteria</taxon>
        <taxon>Bacillati</taxon>
        <taxon>Bacillota</taxon>
        <taxon>Bacilli</taxon>
        <taxon>Bacillales</taxon>
        <taxon>Paenibacillaceae</taxon>
        <taxon>Paenibacillus</taxon>
    </lineage>
</organism>
<dbReference type="Gene3D" id="3.40.50.1820">
    <property type="entry name" value="alpha/beta hydrolase"/>
    <property type="match status" value="1"/>
</dbReference>
<sequence length="265" mass="29743">MEHVSESSGGYVEALHTCHGRKLFSKYSLKGTPAVIFIAGLGDSCESWNEVQDQISQITSTYSYDRAGIGRSEAAPVPRTCRDLVEELSELLLRTPVEPPYILVGHSFGGLVARLFASRYPELALGIVLVDAVPEYKELAYEKMLPKKLIAGNRAYLENPMLNSEKIDKLQSYKEIVDHSLQSNIPLSIITRGLPDCDDEEWPHQEILQIEQRLQADFQRLSTASKLRIAGCSRHYVHHDEPEIVIEEIMLMLKGRDTSFIASSV</sequence>
<evidence type="ECO:0000259" key="1">
    <source>
        <dbReference type="Pfam" id="PF00561"/>
    </source>
</evidence>
<name>A0A1H8TGG1_9BACL</name>
<evidence type="ECO:0000313" key="2">
    <source>
        <dbReference type="EMBL" id="SEO89588.1"/>
    </source>
</evidence>
<protein>
    <submittedName>
        <fullName evidence="2">Pimeloyl-ACP methyl ester carboxylesterase</fullName>
    </submittedName>
</protein>
<dbReference type="InterPro" id="IPR000073">
    <property type="entry name" value="AB_hydrolase_1"/>
</dbReference>
<dbReference type="InterPro" id="IPR050266">
    <property type="entry name" value="AB_hydrolase_sf"/>
</dbReference>
<proteinExistence type="predicted"/>
<dbReference type="SUPFAM" id="SSF53474">
    <property type="entry name" value="alpha/beta-Hydrolases"/>
    <property type="match status" value="1"/>
</dbReference>
<dbReference type="GO" id="GO:0016020">
    <property type="term" value="C:membrane"/>
    <property type="evidence" value="ECO:0007669"/>
    <property type="project" value="TreeGrafter"/>
</dbReference>
<dbReference type="Pfam" id="PF00561">
    <property type="entry name" value="Abhydrolase_1"/>
    <property type="match status" value="1"/>
</dbReference>
<gene>
    <name evidence="2" type="ORF">SAMN04487895_1149</name>
</gene>
<dbReference type="Proteomes" id="UP000198809">
    <property type="component" value="Unassembled WGS sequence"/>
</dbReference>
<dbReference type="EMBL" id="FODH01000014">
    <property type="protein sequence ID" value="SEO89588.1"/>
    <property type="molecule type" value="Genomic_DNA"/>
</dbReference>
<reference evidence="2 3" key="1">
    <citation type="submission" date="2016-10" db="EMBL/GenBank/DDBJ databases">
        <authorList>
            <person name="de Groot N.N."/>
        </authorList>
    </citation>
    <scope>NUCLEOTIDE SEQUENCE [LARGE SCALE GENOMIC DNA]</scope>
    <source>
        <strain evidence="2 3">CGMCC 1.10238</strain>
    </source>
</reference>